<dbReference type="InterPro" id="IPR055355">
    <property type="entry name" value="ZP-C"/>
</dbReference>
<dbReference type="PANTHER" id="PTHR14002">
    <property type="entry name" value="ENDOGLIN/TGF-BETA RECEPTOR TYPE III"/>
    <property type="match status" value="1"/>
</dbReference>
<feature type="chain" id="PRO_5027775848" evidence="4">
    <location>
        <begin position="20"/>
        <end position="393"/>
    </location>
</feature>
<feature type="transmembrane region" description="Helical" evidence="3">
    <location>
        <begin position="358"/>
        <end position="380"/>
    </location>
</feature>
<keyword evidence="2" id="KW-1015">Disulfide bond</keyword>
<dbReference type="Proteomes" id="UP000515152">
    <property type="component" value="Chromosome 8"/>
</dbReference>
<dbReference type="OrthoDB" id="9274484at2759"/>
<keyword evidence="6" id="KW-1185">Reference proteome</keyword>
<gene>
    <name evidence="7" type="primary">LOC105895298</name>
</gene>
<keyword evidence="3" id="KW-1133">Transmembrane helix</keyword>
<keyword evidence="3" id="KW-0812">Transmembrane</keyword>
<dbReference type="InterPro" id="IPR001507">
    <property type="entry name" value="ZP_dom"/>
</dbReference>
<dbReference type="AlphaFoldDB" id="A0A6P8FLP9"/>
<dbReference type="PANTHER" id="PTHR14002:SF14">
    <property type="entry name" value="SI:DKEY-103G5.3"/>
    <property type="match status" value="1"/>
</dbReference>
<keyword evidence="3" id="KW-0472">Membrane</keyword>
<name>A0A6P8FLP9_CLUHA</name>
<dbReference type="RefSeq" id="XP_031427139.1">
    <property type="nucleotide sequence ID" value="XM_031571279.1"/>
</dbReference>
<feature type="domain" description="ZP" evidence="5">
    <location>
        <begin position="67"/>
        <end position="300"/>
    </location>
</feature>
<keyword evidence="1 4" id="KW-0732">Signal</keyword>
<evidence type="ECO:0000256" key="4">
    <source>
        <dbReference type="SAM" id="SignalP"/>
    </source>
</evidence>
<sequence>MLIWKHLAFLALVLHPGSATENNCSSVYNRIPGEFFSIPIFKAIFIPVHPSTNPVPLPAVNSDLTVDCGPDIITLEVNQCTAQWAGFNYTGLAMNGQYNNSLCLGIMDSSVDPPVVRQIVDESPGSGVFSSFSSIQSVIITGFIDTPRTSEGVISYSTDLYYHFSCRYPLEYFINNTQIVASSVSVATKGNNGTFINTLSMSVYNDSDYNNPLVVPEAGLALRTKIFVEVKATNLSGSCNINSRTTVELNGRDLLSRFYFDAFRFVEHHSQQKSSLYLHCIVRLCEPTKCQELLNACNGNMRKRREVVEPFGSEASESSTVSVGPIFTRDNDAVDQASSPESGIGAQQGERSESNTGLAVGLVFGCGATVLLVLGSWFVVKKFWMGGRIGSFR</sequence>
<dbReference type="Pfam" id="PF00100">
    <property type="entry name" value="Zona_pellucida"/>
    <property type="match status" value="1"/>
</dbReference>
<dbReference type="InterPro" id="IPR042235">
    <property type="entry name" value="ZP-C_dom"/>
</dbReference>
<dbReference type="Gene3D" id="2.60.40.4100">
    <property type="entry name" value="Zona pellucida, ZP-C domain"/>
    <property type="match status" value="1"/>
</dbReference>
<proteinExistence type="predicted"/>
<evidence type="ECO:0000259" key="5">
    <source>
        <dbReference type="SMART" id="SM00241"/>
    </source>
</evidence>
<reference evidence="7" key="1">
    <citation type="submission" date="2025-08" db="UniProtKB">
        <authorList>
            <consortium name="RefSeq"/>
        </authorList>
    </citation>
    <scope>IDENTIFICATION</scope>
</reference>
<dbReference type="GeneID" id="105895298"/>
<protein>
    <submittedName>
        <fullName evidence="7">Zona pellucida-like domain-containing protein 1</fullName>
    </submittedName>
</protein>
<organism evidence="6 7">
    <name type="scientific">Clupea harengus</name>
    <name type="common">Atlantic herring</name>
    <dbReference type="NCBI Taxonomy" id="7950"/>
    <lineage>
        <taxon>Eukaryota</taxon>
        <taxon>Metazoa</taxon>
        <taxon>Chordata</taxon>
        <taxon>Craniata</taxon>
        <taxon>Vertebrata</taxon>
        <taxon>Euteleostomi</taxon>
        <taxon>Actinopterygii</taxon>
        <taxon>Neopterygii</taxon>
        <taxon>Teleostei</taxon>
        <taxon>Clupei</taxon>
        <taxon>Clupeiformes</taxon>
        <taxon>Clupeoidei</taxon>
        <taxon>Clupeidae</taxon>
        <taxon>Clupea</taxon>
    </lineage>
</organism>
<feature type="signal peptide" evidence="4">
    <location>
        <begin position="1"/>
        <end position="19"/>
    </location>
</feature>
<dbReference type="KEGG" id="char:105895298"/>
<evidence type="ECO:0000256" key="2">
    <source>
        <dbReference type="ARBA" id="ARBA00023157"/>
    </source>
</evidence>
<evidence type="ECO:0000256" key="3">
    <source>
        <dbReference type="SAM" id="Phobius"/>
    </source>
</evidence>
<accession>A0A6P8FLP9</accession>
<dbReference type="SMART" id="SM00241">
    <property type="entry name" value="ZP"/>
    <property type="match status" value="1"/>
</dbReference>
<evidence type="ECO:0000256" key="1">
    <source>
        <dbReference type="ARBA" id="ARBA00022729"/>
    </source>
</evidence>
<evidence type="ECO:0000313" key="6">
    <source>
        <dbReference type="Proteomes" id="UP000515152"/>
    </source>
</evidence>
<evidence type="ECO:0000313" key="7">
    <source>
        <dbReference type="RefSeq" id="XP_031427139.1"/>
    </source>
</evidence>